<dbReference type="InterPro" id="IPR013708">
    <property type="entry name" value="Shikimate_DH-bd_N"/>
</dbReference>
<evidence type="ECO:0000259" key="3">
    <source>
        <dbReference type="Pfam" id="PF08501"/>
    </source>
</evidence>
<dbReference type="SUPFAM" id="SSF51735">
    <property type="entry name" value="NAD(P)-binding Rossmann-fold domains"/>
    <property type="match status" value="1"/>
</dbReference>
<dbReference type="Pfam" id="PF08501">
    <property type="entry name" value="Shikimate_dh_N"/>
    <property type="match status" value="1"/>
</dbReference>
<gene>
    <name evidence="4" type="ORF">FQA45_02905</name>
</gene>
<sequence length="300" mass="32254">MVPTEFGCLLSAAATQKVCELIKQAAVLGHPVGHSKSPVLHRTAYQLLGAPLNYEAIDLVPEQCAEHVARLRSGNWAGSSVTMPLKDAFVPLMDEVSARVRQLGALNTIVVREDGTLFGENTDIDGLVQALADFSMTAADQALILGSGNTSLAALQACAELGVEHVTLVVRSVQRSRRAVDLAKELGLHPVVHEISGITRELSDQLRLMPLVFSTLPPHAGDEWVPAIGSGNGILLDVAYDPWPSKLAASWQGQVISGLHMLVHQAVEQVRLFAGAAWDEERRVDVTNAMYDSLGLARHQ</sequence>
<evidence type="ECO:0000313" key="5">
    <source>
        <dbReference type="Proteomes" id="UP000320717"/>
    </source>
</evidence>
<dbReference type="InterPro" id="IPR046346">
    <property type="entry name" value="Aminoacid_DH-like_N_sf"/>
</dbReference>
<accession>A0ABX5Y5F5</accession>
<dbReference type="PANTHER" id="PTHR21089">
    <property type="entry name" value="SHIKIMATE DEHYDROGENASE"/>
    <property type="match status" value="1"/>
</dbReference>
<reference evidence="4 5" key="1">
    <citation type="submission" date="2019-07" db="EMBL/GenBank/DDBJ databases">
        <title>Complete Genome Sequence of drought tolerant Plant Growth-Promoting Rhizobacterium Glutamicibacter halophytocola DR408.</title>
        <authorList>
            <person name="Nishu S.D."/>
            <person name="Lee T.K."/>
        </authorList>
    </citation>
    <scope>NUCLEOTIDE SEQUENCE [LARGE SCALE GENOMIC DNA]</scope>
    <source>
        <strain evidence="4 5">DR408</strain>
    </source>
</reference>
<evidence type="ECO:0000313" key="4">
    <source>
        <dbReference type="EMBL" id="QDY65338.1"/>
    </source>
</evidence>
<proteinExistence type="predicted"/>
<dbReference type="SUPFAM" id="SSF53223">
    <property type="entry name" value="Aminoacid dehydrogenase-like, N-terminal domain"/>
    <property type="match status" value="1"/>
</dbReference>
<evidence type="ECO:0000256" key="2">
    <source>
        <dbReference type="ARBA" id="ARBA00023141"/>
    </source>
</evidence>
<keyword evidence="5" id="KW-1185">Reference proteome</keyword>
<dbReference type="Proteomes" id="UP000320717">
    <property type="component" value="Chromosome"/>
</dbReference>
<feature type="domain" description="Shikimate dehydrogenase substrate binding N-terminal" evidence="3">
    <location>
        <begin position="27"/>
        <end position="109"/>
    </location>
</feature>
<protein>
    <submittedName>
        <fullName evidence="4">Shikimate dehydrogenase</fullName>
    </submittedName>
</protein>
<name>A0ABX5Y5F5_9MICC</name>
<dbReference type="InterPro" id="IPR036291">
    <property type="entry name" value="NAD(P)-bd_dom_sf"/>
</dbReference>
<dbReference type="EMBL" id="CP042260">
    <property type="protein sequence ID" value="QDY65338.1"/>
    <property type="molecule type" value="Genomic_DNA"/>
</dbReference>
<keyword evidence="2" id="KW-0057">Aromatic amino acid biosynthesis</keyword>
<dbReference type="PANTHER" id="PTHR21089:SF1">
    <property type="entry name" value="BIFUNCTIONAL 3-DEHYDROQUINATE DEHYDRATASE_SHIKIMATE DEHYDROGENASE, CHLOROPLASTIC"/>
    <property type="match status" value="1"/>
</dbReference>
<organism evidence="4 5">
    <name type="scientific">Glutamicibacter halophytocola</name>
    <dbReference type="NCBI Taxonomy" id="1933880"/>
    <lineage>
        <taxon>Bacteria</taxon>
        <taxon>Bacillati</taxon>
        <taxon>Actinomycetota</taxon>
        <taxon>Actinomycetes</taxon>
        <taxon>Micrococcales</taxon>
        <taxon>Micrococcaceae</taxon>
        <taxon>Glutamicibacter</taxon>
    </lineage>
</organism>
<keyword evidence="2" id="KW-0028">Amino-acid biosynthesis</keyword>
<evidence type="ECO:0000256" key="1">
    <source>
        <dbReference type="ARBA" id="ARBA00004871"/>
    </source>
</evidence>
<comment type="pathway">
    <text evidence="1">Metabolic intermediate biosynthesis; chorismate biosynthesis; chorismate from D-erythrose 4-phosphate and phosphoenolpyruvate: step 4/7.</text>
</comment>
<dbReference type="CDD" id="cd01065">
    <property type="entry name" value="NAD_bind_Shikimate_DH"/>
    <property type="match status" value="1"/>
</dbReference>
<dbReference type="Gene3D" id="3.40.50.720">
    <property type="entry name" value="NAD(P)-binding Rossmann-like Domain"/>
    <property type="match status" value="1"/>
</dbReference>
<dbReference type="Gene3D" id="3.40.50.10860">
    <property type="entry name" value="Leucine Dehydrogenase, chain A, domain 1"/>
    <property type="match status" value="1"/>
</dbReference>
<dbReference type="InterPro" id="IPR022893">
    <property type="entry name" value="Shikimate_DH_fam"/>
</dbReference>